<evidence type="ECO:0000313" key="2">
    <source>
        <dbReference type="EMBL" id="MDA1361171.1"/>
    </source>
</evidence>
<dbReference type="SUPFAM" id="SSF51338">
    <property type="entry name" value="Composite domain of metallo-dependent hydrolases"/>
    <property type="match status" value="1"/>
</dbReference>
<comment type="caution">
    <text evidence="2">The sequence shown here is derived from an EMBL/GenBank/DDBJ whole genome shotgun (WGS) entry which is preliminary data.</text>
</comment>
<sequence>MNALAPLEPQRLEPLHLRVVWLPDDTVRDVYVDGDRITFEPVPGARTVATNGFALPGLVDAHCHIGIRRGPKPIESLDQARGLAHTDRDTGVLAIRDAGSPYPYPELVGEDGMPRLIRAGHHIAASRRYLRGIGLECEPHEAVAALARQAKLGDGWVKLVGDWIDRDKGDLAPSFEPEILTAAIHAAQAEGAKVAVHTFSEEAVACVVEAGVDSVEHGTGLAPDLLDRMAERGIALVPTMINIETFDDIAAGADVKFPRYADHMRRLKQGFPEVVRAAWEAGVPVYLGTDAGGGIDHGLAAEEMRLLHEKAGIPAADVVAAASWRAREWLGLPTDLGDLVVYERDPRADLAAAREPALIVLRGRILKSPK</sequence>
<name>A0A9X3PBS2_9ACTN</name>
<dbReference type="SUPFAM" id="SSF51556">
    <property type="entry name" value="Metallo-dependent hydrolases"/>
    <property type="match status" value="1"/>
</dbReference>
<organism evidence="2 3">
    <name type="scientific">Glycomyces luteolus</name>
    <dbReference type="NCBI Taxonomy" id="2670330"/>
    <lineage>
        <taxon>Bacteria</taxon>
        <taxon>Bacillati</taxon>
        <taxon>Actinomycetota</taxon>
        <taxon>Actinomycetes</taxon>
        <taxon>Glycomycetales</taxon>
        <taxon>Glycomycetaceae</taxon>
        <taxon>Glycomyces</taxon>
    </lineage>
</organism>
<gene>
    <name evidence="2" type="ORF">O1R50_16185</name>
</gene>
<dbReference type="InterPro" id="IPR006680">
    <property type="entry name" value="Amidohydro-rel"/>
</dbReference>
<dbReference type="PANTHER" id="PTHR43135:SF4">
    <property type="entry name" value="AMIDOHYDROLASE-RELATED DOMAIN-CONTAINING PROTEIN"/>
    <property type="match status" value="1"/>
</dbReference>
<accession>A0A9X3PBS2</accession>
<dbReference type="Proteomes" id="UP001146067">
    <property type="component" value="Unassembled WGS sequence"/>
</dbReference>
<dbReference type="Gene3D" id="2.30.40.10">
    <property type="entry name" value="Urease, subunit C, domain 1"/>
    <property type="match status" value="1"/>
</dbReference>
<dbReference type="Gene3D" id="3.20.20.140">
    <property type="entry name" value="Metal-dependent hydrolases"/>
    <property type="match status" value="1"/>
</dbReference>
<dbReference type="RefSeq" id="WP_270111148.1">
    <property type="nucleotide sequence ID" value="NZ_JAPZVP010000012.1"/>
</dbReference>
<protein>
    <submittedName>
        <fullName evidence="2">Amidohydrolase family protein</fullName>
    </submittedName>
</protein>
<dbReference type="EMBL" id="JAPZVP010000012">
    <property type="protein sequence ID" value="MDA1361171.1"/>
    <property type="molecule type" value="Genomic_DNA"/>
</dbReference>
<dbReference type="InterPro" id="IPR032466">
    <property type="entry name" value="Metal_Hydrolase"/>
</dbReference>
<dbReference type="PANTHER" id="PTHR43135">
    <property type="entry name" value="ALPHA-D-RIBOSE 1-METHYLPHOSPHONATE 5-TRIPHOSPHATE DIPHOSPHATASE"/>
    <property type="match status" value="1"/>
</dbReference>
<reference evidence="2" key="1">
    <citation type="submission" date="2022-12" db="EMBL/GenBank/DDBJ databases">
        <title>Gycomyces niveus sp.nov.,a novel actinomycete isolated from soil in Shouguan.</title>
        <authorList>
            <person name="Yang X."/>
        </authorList>
    </citation>
    <scope>NUCLEOTIDE SEQUENCE</scope>
    <source>
        <strain evidence="2">NEAU-A15</strain>
    </source>
</reference>
<evidence type="ECO:0000259" key="1">
    <source>
        <dbReference type="Pfam" id="PF01979"/>
    </source>
</evidence>
<feature type="domain" description="Amidohydrolase-related" evidence="1">
    <location>
        <begin position="54"/>
        <end position="339"/>
    </location>
</feature>
<dbReference type="Pfam" id="PF01979">
    <property type="entry name" value="Amidohydro_1"/>
    <property type="match status" value="1"/>
</dbReference>
<proteinExistence type="predicted"/>
<evidence type="ECO:0000313" key="3">
    <source>
        <dbReference type="Proteomes" id="UP001146067"/>
    </source>
</evidence>
<dbReference type="GO" id="GO:0016810">
    <property type="term" value="F:hydrolase activity, acting on carbon-nitrogen (but not peptide) bonds"/>
    <property type="evidence" value="ECO:0007669"/>
    <property type="project" value="InterPro"/>
</dbReference>
<keyword evidence="3" id="KW-1185">Reference proteome</keyword>
<dbReference type="InterPro" id="IPR051781">
    <property type="entry name" value="Metallo-dep_Hydrolase"/>
</dbReference>
<dbReference type="InterPro" id="IPR011059">
    <property type="entry name" value="Metal-dep_hydrolase_composite"/>
</dbReference>
<dbReference type="AlphaFoldDB" id="A0A9X3PBS2"/>